<keyword evidence="1" id="KW-1133">Transmembrane helix</keyword>
<name>A0A225WLF6_9STRA</name>
<dbReference type="Proteomes" id="UP000198211">
    <property type="component" value="Unassembled WGS sequence"/>
</dbReference>
<gene>
    <name evidence="2" type="ORF">PHMEG_0007681</name>
</gene>
<evidence type="ECO:0000313" key="2">
    <source>
        <dbReference type="EMBL" id="OWZ18254.1"/>
    </source>
</evidence>
<dbReference type="EMBL" id="NBNE01000617">
    <property type="protein sequence ID" value="OWZ18254.1"/>
    <property type="molecule type" value="Genomic_DNA"/>
</dbReference>
<comment type="caution">
    <text evidence="2">The sequence shown here is derived from an EMBL/GenBank/DDBJ whole genome shotgun (WGS) entry which is preliminary data.</text>
</comment>
<organism evidence="2 3">
    <name type="scientific">Phytophthora megakarya</name>
    <dbReference type="NCBI Taxonomy" id="4795"/>
    <lineage>
        <taxon>Eukaryota</taxon>
        <taxon>Sar</taxon>
        <taxon>Stramenopiles</taxon>
        <taxon>Oomycota</taxon>
        <taxon>Peronosporomycetes</taxon>
        <taxon>Peronosporales</taxon>
        <taxon>Peronosporaceae</taxon>
        <taxon>Phytophthora</taxon>
    </lineage>
</organism>
<protein>
    <submittedName>
        <fullName evidence="2">Uncharacterized protein</fullName>
    </submittedName>
</protein>
<reference evidence="3" key="1">
    <citation type="submission" date="2017-03" db="EMBL/GenBank/DDBJ databases">
        <title>Phytopthora megakarya and P. palmivora, two closely related causual agents of cacao black pod achieved similar genome size and gene model numbers by different mechanisms.</title>
        <authorList>
            <person name="Ali S."/>
            <person name="Shao J."/>
            <person name="Larry D.J."/>
            <person name="Kronmiller B."/>
            <person name="Shen D."/>
            <person name="Strem M.D."/>
            <person name="Melnick R.L."/>
            <person name="Guiltinan M.J."/>
            <person name="Tyler B.M."/>
            <person name="Meinhardt L.W."/>
            <person name="Bailey B.A."/>
        </authorList>
    </citation>
    <scope>NUCLEOTIDE SEQUENCE [LARGE SCALE GENOMIC DNA]</scope>
    <source>
        <strain evidence="3">zdho120</strain>
    </source>
</reference>
<keyword evidence="3" id="KW-1185">Reference proteome</keyword>
<sequence>MKTFRERDVVKRILEEFGDMSGLQVQPKKVFLLDLTCTVHMLHGMAFLFLLLRLPPDNLDTRFNTSKLGDSNRESLKTSTHCNNNSKFCKPTSSAHQRRCSHRNFVYYMPPKSVLKQFENMQKQFG</sequence>
<keyword evidence="1" id="KW-0812">Transmembrane</keyword>
<dbReference type="AlphaFoldDB" id="A0A225WLF6"/>
<accession>A0A225WLF6</accession>
<keyword evidence="1" id="KW-0472">Membrane</keyword>
<evidence type="ECO:0000313" key="3">
    <source>
        <dbReference type="Proteomes" id="UP000198211"/>
    </source>
</evidence>
<evidence type="ECO:0000256" key="1">
    <source>
        <dbReference type="SAM" id="Phobius"/>
    </source>
</evidence>
<proteinExistence type="predicted"/>
<feature type="transmembrane region" description="Helical" evidence="1">
    <location>
        <begin position="30"/>
        <end position="52"/>
    </location>
</feature>